<dbReference type="Proteomes" id="UP000626109">
    <property type="component" value="Unassembled WGS sequence"/>
</dbReference>
<evidence type="ECO:0000313" key="1">
    <source>
        <dbReference type="EMBL" id="CAE8702506.1"/>
    </source>
</evidence>
<evidence type="ECO:0000313" key="2">
    <source>
        <dbReference type="Proteomes" id="UP000626109"/>
    </source>
</evidence>
<accession>A0A813KLN0</accession>
<dbReference type="EMBL" id="CAJNNW010030113">
    <property type="protein sequence ID" value="CAE8702506.1"/>
    <property type="molecule type" value="Genomic_DNA"/>
</dbReference>
<dbReference type="AlphaFoldDB" id="A0A813KLN0"/>
<comment type="caution">
    <text evidence="1">The sequence shown here is derived from an EMBL/GenBank/DDBJ whole genome shotgun (WGS) entry which is preliminary data.</text>
</comment>
<reference evidence="1" key="1">
    <citation type="submission" date="2021-02" db="EMBL/GenBank/DDBJ databases">
        <authorList>
            <person name="Dougan E. K."/>
            <person name="Rhodes N."/>
            <person name="Thang M."/>
            <person name="Chan C."/>
        </authorList>
    </citation>
    <scope>NUCLEOTIDE SEQUENCE</scope>
</reference>
<proteinExistence type="predicted"/>
<name>A0A813KLN0_POLGL</name>
<sequence>AIQNVWLHFQQSRATMVLDYKAMLRGLGLSNALLEKEAEGGGLFPSEAEETCEYLWFSAPKNEDIKGEDAKIIFHELEAFEKRMTQTIKSLLSEATQVSSSQSKITRTQTMPAIADSRGADLSDMQCMAKVLR</sequence>
<feature type="non-terminal residue" evidence="1">
    <location>
        <position position="1"/>
    </location>
</feature>
<protein>
    <submittedName>
        <fullName evidence="1">Uncharacterized protein</fullName>
    </submittedName>
</protein>
<gene>
    <name evidence="1" type="ORF">PGLA2088_LOCUS32450</name>
</gene>
<organism evidence="1 2">
    <name type="scientific">Polarella glacialis</name>
    <name type="common">Dinoflagellate</name>
    <dbReference type="NCBI Taxonomy" id="89957"/>
    <lineage>
        <taxon>Eukaryota</taxon>
        <taxon>Sar</taxon>
        <taxon>Alveolata</taxon>
        <taxon>Dinophyceae</taxon>
        <taxon>Suessiales</taxon>
        <taxon>Suessiaceae</taxon>
        <taxon>Polarella</taxon>
    </lineage>
</organism>